<reference evidence="1" key="1">
    <citation type="journal article" date="2019" name="Sci. Rep.">
        <title>Draft genome of Tanacetum cinerariifolium, the natural source of mosquito coil.</title>
        <authorList>
            <person name="Yamashiro T."/>
            <person name="Shiraishi A."/>
            <person name="Satake H."/>
            <person name="Nakayama K."/>
        </authorList>
    </citation>
    <scope>NUCLEOTIDE SEQUENCE</scope>
</reference>
<name>A0A699L9I9_TANCI</name>
<proteinExistence type="predicted"/>
<evidence type="ECO:0000313" key="1">
    <source>
        <dbReference type="EMBL" id="GFB29256.1"/>
    </source>
</evidence>
<organism evidence="1">
    <name type="scientific">Tanacetum cinerariifolium</name>
    <name type="common">Dalmatian daisy</name>
    <name type="synonym">Chrysanthemum cinerariifolium</name>
    <dbReference type="NCBI Taxonomy" id="118510"/>
    <lineage>
        <taxon>Eukaryota</taxon>
        <taxon>Viridiplantae</taxon>
        <taxon>Streptophyta</taxon>
        <taxon>Embryophyta</taxon>
        <taxon>Tracheophyta</taxon>
        <taxon>Spermatophyta</taxon>
        <taxon>Magnoliopsida</taxon>
        <taxon>eudicotyledons</taxon>
        <taxon>Gunneridae</taxon>
        <taxon>Pentapetalae</taxon>
        <taxon>asterids</taxon>
        <taxon>campanulids</taxon>
        <taxon>Asterales</taxon>
        <taxon>Asteraceae</taxon>
        <taxon>Asteroideae</taxon>
        <taxon>Anthemideae</taxon>
        <taxon>Anthemidinae</taxon>
        <taxon>Tanacetum</taxon>
    </lineage>
</organism>
<sequence>AFTTSASVPTTYIQQFWNTLTPEANTKVYHFQLDEDWFTLDANLLREALEITPIDQAHKFMLPHSDDAIIDFMNELGYPEKLYIVSRMVVNNLYQPWRAIFSMINQCLTCKTYGYDRPIAFTTSASVPTTYIQQFWNTLTPEANTKVYHFQLDEDWFTLDANLLREALEITPIDQAHKFMLPHSDDAIIDFMNELGYPEKLHIVSRMVVNNLYQPWRAIFSMINQCLTGKTSGYDRPMYPFFWVKGTTSPVKYITPKKR</sequence>
<comment type="caution">
    <text evidence="1">The sequence shown here is derived from an EMBL/GenBank/DDBJ whole genome shotgun (WGS) entry which is preliminary data.</text>
</comment>
<protein>
    <submittedName>
        <fullName evidence="1">Uncharacterized protein</fullName>
    </submittedName>
</protein>
<dbReference type="EMBL" id="BKCJ010594787">
    <property type="protein sequence ID" value="GFB29256.1"/>
    <property type="molecule type" value="Genomic_DNA"/>
</dbReference>
<accession>A0A699L9I9</accession>
<feature type="non-terminal residue" evidence="1">
    <location>
        <position position="1"/>
    </location>
</feature>
<dbReference type="AlphaFoldDB" id="A0A699L9I9"/>
<gene>
    <name evidence="1" type="ORF">Tci_701227</name>
</gene>